<keyword evidence="3" id="KW-0479">Metal-binding</keyword>
<dbReference type="InterPro" id="IPR037214">
    <property type="entry name" value="TROVE_dom_sf"/>
</dbReference>
<dbReference type="GO" id="GO:0005737">
    <property type="term" value="C:cytoplasm"/>
    <property type="evidence" value="ECO:0007669"/>
    <property type="project" value="UniProtKB-SubCell"/>
</dbReference>
<accession>A0A9Q0RWE9</accession>
<reference evidence="6" key="1">
    <citation type="submission" date="2022-07" db="EMBL/GenBank/DDBJ databases">
        <authorList>
            <person name="Trinca V."/>
            <person name="Uliana J.V.C."/>
            <person name="Torres T.T."/>
            <person name="Ward R.J."/>
            <person name="Monesi N."/>
        </authorList>
    </citation>
    <scope>NUCLEOTIDE SEQUENCE</scope>
    <source>
        <strain evidence="6">HSMRA1968</strain>
        <tissue evidence="6">Whole embryos</tissue>
    </source>
</reference>
<dbReference type="GO" id="GO:0003723">
    <property type="term" value="F:RNA binding"/>
    <property type="evidence" value="ECO:0007669"/>
    <property type="project" value="InterPro"/>
</dbReference>
<feature type="domain" description="TROVE" evidence="5">
    <location>
        <begin position="63"/>
        <end position="408"/>
    </location>
</feature>
<protein>
    <submittedName>
        <fullName evidence="6">RNA-binding protein RO60</fullName>
    </submittedName>
</protein>
<evidence type="ECO:0000313" key="7">
    <source>
        <dbReference type="Proteomes" id="UP001151699"/>
    </source>
</evidence>
<gene>
    <name evidence="6" type="primary">ro60</name>
    <name evidence="6" type="ORF">Bhyg_13527</name>
</gene>
<evidence type="ECO:0000256" key="2">
    <source>
        <dbReference type="ARBA" id="ARBA00022490"/>
    </source>
</evidence>
<dbReference type="PANTHER" id="PTHR14202:SF0">
    <property type="entry name" value="RNA-BINDING PROTEIN RO60"/>
    <property type="match status" value="1"/>
</dbReference>
<dbReference type="SUPFAM" id="SSF140864">
    <property type="entry name" value="TROVE domain-like"/>
    <property type="match status" value="1"/>
</dbReference>
<name>A0A9Q0RWE9_9DIPT</name>
<feature type="compositionally biased region" description="Acidic residues" evidence="4">
    <location>
        <begin position="55"/>
        <end position="69"/>
    </location>
</feature>
<dbReference type="GO" id="GO:0046872">
    <property type="term" value="F:metal ion binding"/>
    <property type="evidence" value="ECO:0007669"/>
    <property type="project" value="UniProtKB-KW"/>
</dbReference>
<feature type="region of interest" description="Disordered" evidence="4">
    <location>
        <begin position="46"/>
        <end position="73"/>
    </location>
</feature>
<dbReference type="GO" id="GO:1990904">
    <property type="term" value="C:ribonucleoprotein complex"/>
    <property type="evidence" value="ECO:0007669"/>
    <property type="project" value="TreeGrafter"/>
</dbReference>
<proteinExistence type="predicted"/>
<dbReference type="PROSITE" id="PS50988">
    <property type="entry name" value="TROVE"/>
    <property type="match status" value="1"/>
</dbReference>
<comment type="caution">
    <text evidence="6">The sequence shown here is derived from an EMBL/GenBank/DDBJ whole genome shotgun (WGS) entry which is preliminary data.</text>
</comment>
<dbReference type="EMBL" id="WJQU01000004">
    <property type="protein sequence ID" value="KAJ6634946.1"/>
    <property type="molecule type" value="Genomic_DNA"/>
</dbReference>
<dbReference type="InterPro" id="IPR040322">
    <property type="entry name" value="TROVE2"/>
</dbReference>
<evidence type="ECO:0000256" key="1">
    <source>
        <dbReference type="ARBA" id="ARBA00004496"/>
    </source>
</evidence>
<organism evidence="6 7">
    <name type="scientific">Pseudolycoriella hygida</name>
    <dbReference type="NCBI Taxonomy" id="35572"/>
    <lineage>
        <taxon>Eukaryota</taxon>
        <taxon>Metazoa</taxon>
        <taxon>Ecdysozoa</taxon>
        <taxon>Arthropoda</taxon>
        <taxon>Hexapoda</taxon>
        <taxon>Insecta</taxon>
        <taxon>Pterygota</taxon>
        <taxon>Neoptera</taxon>
        <taxon>Endopterygota</taxon>
        <taxon>Diptera</taxon>
        <taxon>Nematocera</taxon>
        <taxon>Sciaroidea</taxon>
        <taxon>Sciaridae</taxon>
        <taxon>Pseudolycoriella</taxon>
    </lineage>
</organism>
<keyword evidence="2" id="KW-0963">Cytoplasm</keyword>
<keyword evidence="7" id="KW-1185">Reference proteome</keyword>
<dbReference type="AlphaFoldDB" id="A0A9Q0RWE9"/>
<evidence type="ECO:0000313" key="6">
    <source>
        <dbReference type="EMBL" id="KAJ6634946.1"/>
    </source>
</evidence>
<dbReference type="Proteomes" id="UP001151699">
    <property type="component" value="Chromosome C"/>
</dbReference>
<evidence type="ECO:0000256" key="4">
    <source>
        <dbReference type="SAM" id="MobiDB-lite"/>
    </source>
</evidence>
<dbReference type="OrthoDB" id="6098064at2759"/>
<evidence type="ECO:0000259" key="5">
    <source>
        <dbReference type="PROSITE" id="PS50988"/>
    </source>
</evidence>
<evidence type="ECO:0000256" key="3">
    <source>
        <dbReference type="ARBA" id="ARBA00022723"/>
    </source>
</evidence>
<sequence length="408" mass="47375">MLNFEIIYSSMSSSHALASRVNKIGKFEHLVRHNLILMYAIANNNNNSNHPDQSDSSEDEDMEVEEETPGETTLEASSKLLRYLYIGNDINVIISQRYRQVDLRDLDVRLEFINELAALRPNLPFQFIKRIMLSNTLWRKDEAILALAYCLRRLTTVVPEEYIKLKTEIYNSLHLLLKTDSDLFLFVYLSQKILTDVNGRKSFGRGMKRALFRWYEKKSPEELAEMFGRNRGMYGWTHANIIYLCHMKFGTDAKSQLISTLFKRGSESIAEQQSMETLPPAVRRFFDICSLKVNESATDAAEKIELHNFDADNLPVHLISQHQVWNKLLPKMEYRQLLKIFQTLHSLNLLKPKIPLYSTMCESLGSSQSIKKACMHPLEIYSIHNLYKKNARYNETIKVAHLVQEEKG</sequence>
<dbReference type="PANTHER" id="PTHR14202">
    <property type="entry name" value="60 KDA RIBONUCLEOPROTEIN SSA/RO"/>
    <property type="match status" value="1"/>
</dbReference>
<dbReference type="InterPro" id="IPR008858">
    <property type="entry name" value="TROVE_dom"/>
</dbReference>
<comment type="subcellular location">
    <subcellularLocation>
        <location evidence="1">Cytoplasm</location>
    </subcellularLocation>
</comment>